<comment type="caution">
    <text evidence="1">The sequence shown here is derived from an EMBL/GenBank/DDBJ whole genome shotgun (WGS) entry which is preliminary data.</text>
</comment>
<evidence type="ECO:0000313" key="2">
    <source>
        <dbReference type="Proteomes" id="UP000749559"/>
    </source>
</evidence>
<protein>
    <submittedName>
        <fullName evidence="1">Uncharacterized protein</fullName>
    </submittedName>
</protein>
<dbReference type="Proteomes" id="UP000749559">
    <property type="component" value="Unassembled WGS sequence"/>
</dbReference>
<name>A0A8S4NCQ5_OWEFU</name>
<proteinExistence type="predicted"/>
<organism evidence="1 2">
    <name type="scientific">Owenia fusiformis</name>
    <name type="common">Polychaete worm</name>
    <dbReference type="NCBI Taxonomy" id="6347"/>
    <lineage>
        <taxon>Eukaryota</taxon>
        <taxon>Metazoa</taxon>
        <taxon>Spiralia</taxon>
        <taxon>Lophotrochozoa</taxon>
        <taxon>Annelida</taxon>
        <taxon>Polychaeta</taxon>
        <taxon>Sedentaria</taxon>
        <taxon>Canalipalpata</taxon>
        <taxon>Sabellida</taxon>
        <taxon>Oweniida</taxon>
        <taxon>Oweniidae</taxon>
        <taxon>Owenia</taxon>
    </lineage>
</organism>
<dbReference type="EMBL" id="CAIIXF020000003">
    <property type="protein sequence ID" value="CAH1778889.1"/>
    <property type="molecule type" value="Genomic_DNA"/>
</dbReference>
<evidence type="ECO:0000313" key="1">
    <source>
        <dbReference type="EMBL" id="CAH1778889.1"/>
    </source>
</evidence>
<dbReference type="AlphaFoldDB" id="A0A8S4NCQ5"/>
<keyword evidence="2" id="KW-1185">Reference proteome</keyword>
<gene>
    <name evidence="1" type="ORF">OFUS_LOCUS5750</name>
</gene>
<reference evidence="1" key="1">
    <citation type="submission" date="2022-03" db="EMBL/GenBank/DDBJ databases">
        <authorList>
            <person name="Martin C."/>
        </authorList>
    </citation>
    <scope>NUCLEOTIDE SEQUENCE</scope>
</reference>
<sequence>MNQTSITKDVFLFRAHSNHLKTNKIAQKGYIPDIWNVLEKHNLEDYLLNYLDNGYFPPNKLWNKICRYQVKQTQICSENRANRADARIPTNRLREHQLWKTAQKDHTILRESLTMAKVISMPLENRESLCEKCGMLYNDTISHILQECANHNSQREQVIRALNLNQDEEFSRLPNVSAMSCRPPDSNTEISITVVTEYLHYVDRLIRENNVSLIPPFPNTAQN</sequence>
<accession>A0A8S4NCQ5</accession>